<feature type="transmembrane region" description="Helical" evidence="1">
    <location>
        <begin position="172"/>
        <end position="195"/>
    </location>
</feature>
<organism evidence="2">
    <name type="scientific">Sesamum radiatum</name>
    <name type="common">Black benniseed</name>
    <dbReference type="NCBI Taxonomy" id="300843"/>
    <lineage>
        <taxon>Eukaryota</taxon>
        <taxon>Viridiplantae</taxon>
        <taxon>Streptophyta</taxon>
        <taxon>Embryophyta</taxon>
        <taxon>Tracheophyta</taxon>
        <taxon>Spermatophyta</taxon>
        <taxon>Magnoliopsida</taxon>
        <taxon>eudicotyledons</taxon>
        <taxon>Gunneridae</taxon>
        <taxon>Pentapetalae</taxon>
        <taxon>asterids</taxon>
        <taxon>lamiids</taxon>
        <taxon>Lamiales</taxon>
        <taxon>Pedaliaceae</taxon>
        <taxon>Sesamum</taxon>
    </lineage>
</organism>
<sequence>MDFRQFFNFLVILKESIKLLAKNLKLTLFITTLSLLSSSIFFILFDFSSLSLARDMLAKESLIPISSSNSAEFTNHLSRIENNFPHRLAVYVVFVLSYIIITLTSTVAIIIVSSESYNSKSISLTELSSRIAKSWTRTLVTGFYTTVFVIGYVFFAISLASPFLVSSSMSMLGAAVLLWAGAYGFYLYLCSVWILSLVVTVVDEDRSCGVEALGRSAVVMKGQRLSAFLVNVVCSVITLGVYFGSRMTRGDKVCGLVLVNGSCLVKIFTFVAYTVLYCRGEGSRDQEIELNWSDVEYAKLGVSPLVNNNVV</sequence>
<name>A0AAW2N980_SESRA</name>
<reference evidence="2" key="1">
    <citation type="submission" date="2020-06" db="EMBL/GenBank/DDBJ databases">
        <authorList>
            <person name="Li T."/>
            <person name="Hu X."/>
            <person name="Zhang T."/>
            <person name="Song X."/>
            <person name="Zhang H."/>
            <person name="Dai N."/>
            <person name="Sheng W."/>
            <person name="Hou X."/>
            <person name="Wei L."/>
        </authorList>
    </citation>
    <scope>NUCLEOTIDE SEQUENCE</scope>
    <source>
        <strain evidence="2">G02</strain>
        <tissue evidence="2">Leaf</tissue>
    </source>
</reference>
<feature type="transmembrane region" description="Helical" evidence="1">
    <location>
        <begin position="26"/>
        <end position="47"/>
    </location>
</feature>
<dbReference type="AlphaFoldDB" id="A0AAW2N980"/>
<feature type="transmembrane region" description="Helical" evidence="1">
    <location>
        <begin position="225"/>
        <end position="244"/>
    </location>
</feature>
<keyword evidence="1" id="KW-0812">Transmembrane</keyword>
<accession>A0AAW2N980</accession>
<keyword evidence="1" id="KW-1133">Transmembrane helix</keyword>
<dbReference type="PANTHER" id="PTHR33133">
    <property type="entry name" value="OS08G0107100 PROTEIN-RELATED"/>
    <property type="match status" value="1"/>
</dbReference>
<gene>
    <name evidence="2" type="ORF">Sradi_4529700</name>
</gene>
<proteinExistence type="predicted"/>
<protein>
    <recommendedName>
        <fullName evidence="3">Transmembrane protein</fullName>
    </recommendedName>
</protein>
<evidence type="ECO:0000313" key="2">
    <source>
        <dbReference type="EMBL" id="KAL0340129.1"/>
    </source>
</evidence>
<evidence type="ECO:0000256" key="1">
    <source>
        <dbReference type="SAM" id="Phobius"/>
    </source>
</evidence>
<feature type="transmembrane region" description="Helical" evidence="1">
    <location>
        <begin position="256"/>
        <end position="276"/>
    </location>
</feature>
<feature type="transmembrane region" description="Helical" evidence="1">
    <location>
        <begin position="88"/>
        <end position="112"/>
    </location>
</feature>
<keyword evidence="1" id="KW-0472">Membrane</keyword>
<reference evidence="2" key="2">
    <citation type="journal article" date="2024" name="Plant">
        <title>Genomic evolution and insights into agronomic trait innovations of Sesamum species.</title>
        <authorList>
            <person name="Miao H."/>
            <person name="Wang L."/>
            <person name="Qu L."/>
            <person name="Liu H."/>
            <person name="Sun Y."/>
            <person name="Le M."/>
            <person name="Wang Q."/>
            <person name="Wei S."/>
            <person name="Zheng Y."/>
            <person name="Lin W."/>
            <person name="Duan Y."/>
            <person name="Cao H."/>
            <person name="Xiong S."/>
            <person name="Wang X."/>
            <person name="Wei L."/>
            <person name="Li C."/>
            <person name="Ma Q."/>
            <person name="Ju M."/>
            <person name="Zhao R."/>
            <person name="Li G."/>
            <person name="Mu C."/>
            <person name="Tian Q."/>
            <person name="Mei H."/>
            <person name="Zhang T."/>
            <person name="Gao T."/>
            <person name="Zhang H."/>
        </authorList>
    </citation>
    <scope>NUCLEOTIDE SEQUENCE</scope>
    <source>
        <strain evidence="2">G02</strain>
    </source>
</reference>
<comment type="caution">
    <text evidence="2">The sequence shown here is derived from an EMBL/GenBank/DDBJ whole genome shotgun (WGS) entry which is preliminary data.</text>
</comment>
<feature type="transmembrane region" description="Helical" evidence="1">
    <location>
        <begin position="143"/>
        <end position="165"/>
    </location>
</feature>
<dbReference type="EMBL" id="JACGWJ010000020">
    <property type="protein sequence ID" value="KAL0340129.1"/>
    <property type="molecule type" value="Genomic_DNA"/>
</dbReference>
<evidence type="ECO:0008006" key="3">
    <source>
        <dbReference type="Google" id="ProtNLM"/>
    </source>
</evidence>
<dbReference type="PANTHER" id="PTHR33133:SF1">
    <property type="entry name" value="EXPRESSED PROTEIN-RELATED"/>
    <property type="match status" value="1"/>
</dbReference>